<dbReference type="Proteomes" id="UP001567538">
    <property type="component" value="Unassembled WGS sequence"/>
</dbReference>
<proteinExistence type="inferred from homology"/>
<dbReference type="SUPFAM" id="SSF103473">
    <property type="entry name" value="MFS general substrate transporter"/>
    <property type="match status" value="1"/>
</dbReference>
<feature type="transmembrane region" description="Helical" evidence="2">
    <location>
        <begin position="178"/>
        <end position="199"/>
    </location>
</feature>
<feature type="transmembrane region" description="Helical" evidence="2">
    <location>
        <begin position="328"/>
        <end position="346"/>
    </location>
</feature>
<evidence type="ECO:0000313" key="4">
    <source>
        <dbReference type="Proteomes" id="UP001567538"/>
    </source>
</evidence>
<organism evidence="3 4">
    <name type="scientific">Salvia divinorum</name>
    <name type="common">Maria pastora</name>
    <name type="synonym">Diviner's sage</name>
    <dbReference type="NCBI Taxonomy" id="28513"/>
    <lineage>
        <taxon>Eukaryota</taxon>
        <taxon>Viridiplantae</taxon>
        <taxon>Streptophyta</taxon>
        <taxon>Embryophyta</taxon>
        <taxon>Tracheophyta</taxon>
        <taxon>Spermatophyta</taxon>
        <taxon>Magnoliopsida</taxon>
        <taxon>eudicotyledons</taxon>
        <taxon>Gunneridae</taxon>
        <taxon>Pentapetalae</taxon>
        <taxon>asterids</taxon>
        <taxon>lamiids</taxon>
        <taxon>Lamiales</taxon>
        <taxon>Lamiaceae</taxon>
        <taxon>Nepetoideae</taxon>
        <taxon>Mentheae</taxon>
        <taxon>Salviinae</taxon>
        <taxon>Salvia</taxon>
        <taxon>Salvia subgen. Calosphace</taxon>
    </lineage>
</organism>
<name>A0ABD1H5R1_SALDI</name>
<dbReference type="InterPro" id="IPR036259">
    <property type="entry name" value="MFS_trans_sf"/>
</dbReference>
<gene>
    <name evidence="3" type="ORF">AAHA92_19542</name>
</gene>
<feature type="transmembrane region" description="Helical" evidence="2">
    <location>
        <begin position="411"/>
        <end position="432"/>
    </location>
</feature>
<dbReference type="Gene3D" id="1.20.1250.20">
    <property type="entry name" value="MFS general substrate transporter like domains"/>
    <property type="match status" value="2"/>
</dbReference>
<dbReference type="PANTHER" id="PTHR11654">
    <property type="entry name" value="OLIGOPEPTIDE TRANSPORTER-RELATED"/>
    <property type="match status" value="1"/>
</dbReference>
<accession>A0ABD1H5R1</accession>
<comment type="caution">
    <text evidence="3">The sequence shown here is derived from an EMBL/GenBank/DDBJ whole genome shotgun (WGS) entry which is preliminary data.</text>
</comment>
<feature type="transmembrane region" description="Helical" evidence="2">
    <location>
        <begin position="295"/>
        <end position="316"/>
    </location>
</feature>
<keyword evidence="4" id="KW-1185">Reference proteome</keyword>
<sequence length="468" mass="53006">MEVVWPKYKPILLIIGLIWSFKMVEKTLLNISITRLTSLGVEYDLRNVVVVVSLHQAIRDISIVVFAYTVGVCTHRLGRYWMVVFPTTAFTIGLVLSFLVPGSIGLWFFFPAMVVMALAQAALTVTLKAFLDDQFRPKYDDDERKRHTELWWTLISLLAAIFALLEPSMGFHLKKLKLLLFILMGFIFLLFLLGFKCYYDDGSRSFNFKLPATSTTTVKYPVNLKLFWVSLPILSLISASGSTFFLLEASTLAHDNLTYILILDNVMRVMEFVAREASTYVVKNLKGLNLQKVELVRIGIGVWCCPLCCNIAVMNATHRKYDTADTMSVFWLAPQFFLLGLMTGLAKDGFRSLYESQVEPHQLKKFGSALGDLGSGVGSLLNILCIVVFGWHFNWFQNNIADSSLDMYYNFLSNLSVAHVMIYLPAALWYIGPSLFLWDDEKLEGKLLELAEQGEKSSQLGTEKVQEC</sequence>
<keyword evidence="2" id="KW-0812">Transmembrane</keyword>
<keyword evidence="2" id="KW-1133">Transmembrane helix</keyword>
<comment type="similarity">
    <text evidence="1">Belongs to the major facilitator superfamily. Phosphate:H(+) symporter (TC 2.A.1.9) family.</text>
</comment>
<dbReference type="EMBL" id="JBEAFC010000007">
    <property type="protein sequence ID" value="KAL1551742.1"/>
    <property type="molecule type" value="Genomic_DNA"/>
</dbReference>
<feature type="transmembrane region" description="Helical" evidence="2">
    <location>
        <begin position="150"/>
        <end position="172"/>
    </location>
</feature>
<dbReference type="AlphaFoldDB" id="A0ABD1H5R1"/>
<reference evidence="3 4" key="1">
    <citation type="submission" date="2024-06" db="EMBL/GenBank/DDBJ databases">
        <title>A chromosome level genome sequence of Diviner's sage (Salvia divinorum).</title>
        <authorList>
            <person name="Ford S.A."/>
            <person name="Ro D.-K."/>
            <person name="Ness R.W."/>
            <person name="Phillips M.A."/>
        </authorList>
    </citation>
    <scope>NUCLEOTIDE SEQUENCE [LARGE SCALE GENOMIC DNA]</scope>
    <source>
        <strain evidence="3">SAF-2024a</strain>
        <tissue evidence="3">Leaf</tissue>
    </source>
</reference>
<feature type="transmembrane region" description="Helical" evidence="2">
    <location>
        <begin position="226"/>
        <end position="245"/>
    </location>
</feature>
<feature type="transmembrane region" description="Helical" evidence="2">
    <location>
        <begin position="366"/>
        <end position="391"/>
    </location>
</feature>
<evidence type="ECO:0000256" key="2">
    <source>
        <dbReference type="SAM" id="Phobius"/>
    </source>
</evidence>
<evidence type="ECO:0000313" key="3">
    <source>
        <dbReference type="EMBL" id="KAL1551742.1"/>
    </source>
</evidence>
<protein>
    <submittedName>
        <fullName evidence="3">Uncharacterized protein</fullName>
    </submittedName>
</protein>
<keyword evidence="2" id="KW-0472">Membrane</keyword>
<feature type="transmembrane region" description="Helical" evidence="2">
    <location>
        <begin position="80"/>
        <end position="100"/>
    </location>
</feature>
<feature type="transmembrane region" description="Helical" evidence="2">
    <location>
        <begin position="106"/>
        <end position="130"/>
    </location>
</feature>
<evidence type="ECO:0000256" key="1">
    <source>
        <dbReference type="ARBA" id="ARBA00044504"/>
    </source>
</evidence>